<dbReference type="EnsemblMetazoa" id="MESCA001065-RA">
    <property type="protein sequence ID" value="MESCA001065-PA"/>
    <property type="gene ID" value="MESCA001065"/>
</dbReference>
<sequence length="274" mass="31514">MIDDVLQEDRSTVDFCKKLVKMADNVAELMSGEKNYDMIAATSALQQQAAEIRQSQINWQSYKQSQMISQEDFACITTLDGERSNFIAQNGAQTVKTFLNLLSSVSKDSTIQYILVMIDDVLQEDRSRVDLFHEYTSKRKENLWSPFLNLLNRNDGFTINMASRILAKLACWSQGHERMSKSDLHFYLEFLKNQLQSNDDIQSVGRCLQMIVLEQLGGKQLVMQLLNHTDPNVRYEALLAVQKLMVHNWEYLGKQLEKENESKQGSTISGIRRD</sequence>
<name>T1GCP5_MEGSC</name>
<dbReference type="EMBL" id="CAQQ02080561">
    <property type="status" value="NOT_ANNOTATED_CDS"/>
    <property type="molecule type" value="Genomic_DNA"/>
</dbReference>
<dbReference type="AlphaFoldDB" id="T1GCP5"/>
<dbReference type="GO" id="GO:0000221">
    <property type="term" value="C:vacuolar proton-transporting V-type ATPase, V1 domain"/>
    <property type="evidence" value="ECO:0007669"/>
    <property type="project" value="InterPro"/>
</dbReference>
<accession>T1GCP5</accession>
<dbReference type="HOGENOM" id="CLU_1016668_0_0_1"/>
<dbReference type="EMBL" id="CAQQ02080560">
    <property type="status" value="NOT_ANNOTATED_CDS"/>
    <property type="molecule type" value="Genomic_DNA"/>
</dbReference>
<evidence type="ECO:0000313" key="1">
    <source>
        <dbReference type="EnsemblMetazoa" id="MESCA001065-PA"/>
    </source>
</evidence>
<protein>
    <recommendedName>
        <fullName evidence="3">ATPase V1 complex subunit H C-terminal domain-containing protein</fullName>
    </recommendedName>
</protein>
<dbReference type="PANTHER" id="PTHR10698:SF0">
    <property type="entry name" value="V-TYPE PROTON ATPASE SUBUNIT H"/>
    <property type="match status" value="1"/>
</dbReference>
<reference evidence="1" key="2">
    <citation type="submission" date="2015-06" db="UniProtKB">
        <authorList>
            <consortium name="EnsemblMetazoa"/>
        </authorList>
    </citation>
    <scope>IDENTIFICATION</scope>
</reference>
<dbReference type="SUPFAM" id="SSF48371">
    <property type="entry name" value="ARM repeat"/>
    <property type="match status" value="2"/>
</dbReference>
<dbReference type="GO" id="GO:0005765">
    <property type="term" value="C:lysosomal membrane"/>
    <property type="evidence" value="ECO:0007669"/>
    <property type="project" value="TreeGrafter"/>
</dbReference>
<evidence type="ECO:0008006" key="3">
    <source>
        <dbReference type="Google" id="ProtNLM"/>
    </source>
</evidence>
<dbReference type="InterPro" id="IPR016024">
    <property type="entry name" value="ARM-type_fold"/>
</dbReference>
<proteinExistence type="predicted"/>
<dbReference type="InterPro" id="IPR011989">
    <property type="entry name" value="ARM-like"/>
</dbReference>
<dbReference type="PANTHER" id="PTHR10698">
    <property type="entry name" value="V-TYPE PROTON ATPASE SUBUNIT H"/>
    <property type="match status" value="1"/>
</dbReference>
<keyword evidence="2" id="KW-1185">Reference proteome</keyword>
<dbReference type="STRING" id="36166.T1GCP5"/>
<dbReference type="Proteomes" id="UP000015102">
    <property type="component" value="Unassembled WGS sequence"/>
</dbReference>
<evidence type="ECO:0000313" key="2">
    <source>
        <dbReference type="Proteomes" id="UP000015102"/>
    </source>
</evidence>
<organism evidence="1 2">
    <name type="scientific">Megaselia scalaris</name>
    <name type="common">Humpbacked fly</name>
    <name type="synonym">Phora scalaris</name>
    <dbReference type="NCBI Taxonomy" id="36166"/>
    <lineage>
        <taxon>Eukaryota</taxon>
        <taxon>Metazoa</taxon>
        <taxon>Ecdysozoa</taxon>
        <taxon>Arthropoda</taxon>
        <taxon>Hexapoda</taxon>
        <taxon>Insecta</taxon>
        <taxon>Pterygota</taxon>
        <taxon>Neoptera</taxon>
        <taxon>Endopterygota</taxon>
        <taxon>Diptera</taxon>
        <taxon>Brachycera</taxon>
        <taxon>Muscomorpha</taxon>
        <taxon>Platypezoidea</taxon>
        <taxon>Phoridae</taxon>
        <taxon>Megaseliini</taxon>
        <taxon>Megaselia</taxon>
    </lineage>
</organism>
<reference evidence="2" key="1">
    <citation type="submission" date="2013-02" db="EMBL/GenBank/DDBJ databases">
        <authorList>
            <person name="Hughes D."/>
        </authorList>
    </citation>
    <scope>NUCLEOTIDE SEQUENCE</scope>
    <source>
        <strain>Durham</strain>
        <strain evidence="2">NC isolate 2 -- Noor lab</strain>
    </source>
</reference>
<dbReference type="GO" id="GO:0046961">
    <property type="term" value="F:proton-transporting ATPase activity, rotational mechanism"/>
    <property type="evidence" value="ECO:0007669"/>
    <property type="project" value="InterPro"/>
</dbReference>
<dbReference type="InterPro" id="IPR004908">
    <property type="entry name" value="ATPase_V1-cplx_hsu"/>
</dbReference>
<dbReference type="Pfam" id="PF03224">
    <property type="entry name" value="V-ATPase_H_N"/>
    <property type="match status" value="1"/>
</dbReference>
<dbReference type="Gene3D" id="1.25.10.10">
    <property type="entry name" value="Leucine-rich Repeat Variant"/>
    <property type="match status" value="1"/>
</dbReference>